<evidence type="ECO:0000313" key="2">
    <source>
        <dbReference type="Proteomes" id="UP000642070"/>
    </source>
</evidence>
<reference evidence="1" key="1">
    <citation type="journal article" date="2014" name="Int. J. Syst. Evol. Microbiol.">
        <title>Complete genome sequence of Corynebacterium casei LMG S-19264T (=DSM 44701T), isolated from a smear-ripened cheese.</title>
        <authorList>
            <consortium name="US DOE Joint Genome Institute (JGI-PGF)"/>
            <person name="Walter F."/>
            <person name="Albersmeier A."/>
            <person name="Kalinowski J."/>
            <person name="Ruckert C."/>
        </authorList>
    </citation>
    <scope>NUCLEOTIDE SEQUENCE</scope>
    <source>
        <strain evidence="1">JCM 19831</strain>
    </source>
</reference>
<gene>
    <name evidence="1" type="ORF">GCM10007977_053360</name>
</gene>
<dbReference type="Proteomes" id="UP000642070">
    <property type="component" value="Unassembled WGS sequence"/>
</dbReference>
<comment type="caution">
    <text evidence="1">The sequence shown here is derived from an EMBL/GenBank/DDBJ whole genome shotgun (WGS) entry which is preliminary data.</text>
</comment>
<dbReference type="EMBL" id="BMPI01000027">
    <property type="protein sequence ID" value="GGM45150.1"/>
    <property type="molecule type" value="Genomic_DNA"/>
</dbReference>
<proteinExistence type="predicted"/>
<evidence type="ECO:0000313" key="1">
    <source>
        <dbReference type="EMBL" id="GGM45150.1"/>
    </source>
</evidence>
<keyword evidence="2" id="KW-1185">Reference proteome</keyword>
<dbReference type="RefSeq" id="WP_190252679.1">
    <property type="nucleotide sequence ID" value="NZ_BMPI01000027.1"/>
</dbReference>
<organism evidence="1 2">
    <name type="scientific">Dactylosporangium sucinum</name>
    <dbReference type="NCBI Taxonomy" id="1424081"/>
    <lineage>
        <taxon>Bacteria</taxon>
        <taxon>Bacillati</taxon>
        <taxon>Actinomycetota</taxon>
        <taxon>Actinomycetes</taxon>
        <taxon>Micromonosporales</taxon>
        <taxon>Micromonosporaceae</taxon>
        <taxon>Dactylosporangium</taxon>
    </lineage>
</organism>
<name>A0A917TYZ4_9ACTN</name>
<accession>A0A917TYZ4</accession>
<protein>
    <submittedName>
        <fullName evidence="1">Uncharacterized protein</fullName>
    </submittedName>
</protein>
<reference evidence="1" key="2">
    <citation type="submission" date="2020-09" db="EMBL/GenBank/DDBJ databases">
        <authorList>
            <person name="Sun Q."/>
            <person name="Ohkuma M."/>
        </authorList>
    </citation>
    <scope>NUCLEOTIDE SEQUENCE</scope>
    <source>
        <strain evidence="1">JCM 19831</strain>
    </source>
</reference>
<dbReference type="AlphaFoldDB" id="A0A917TYZ4"/>
<sequence>MSVDRNATVLGGLARNPALPPDLFDALLATAAEELAERADLTAGQVRALVARGGAGPAIRLVRRGLLHRENVAGAAAANPGLPRPAMVAYLAR</sequence>